<name>A0A8J3I2V9_9CHLR</name>
<proteinExistence type="predicted"/>
<dbReference type="InterPro" id="IPR011006">
    <property type="entry name" value="CheY-like_superfamily"/>
</dbReference>
<evidence type="ECO:0000256" key="1">
    <source>
        <dbReference type="ARBA" id="ARBA00022630"/>
    </source>
</evidence>
<dbReference type="AlphaFoldDB" id="A0A8J3I2V9"/>
<dbReference type="SUPFAM" id="SSF51905">
    <property type="entry name" value="FAD/NAD(P)-binding domain"/>
    <property type="match status" value="1"/>
</dbReference>
<comment type="caution">
    <text evidence="5">The sequence shown here is derived from an EMBL/GenBank/DDBJ whole genome shotgun (WGS) entry which is preliminary data.</text>
</comment>
<dbReference type="Gene3D" id="3.40.30.10">
    <property type="entry name" value="Glutaredoxin"/>
    <property type="match status" value="1"/>
</dbReference>
<dbReference type="PRINTS" id="PR00469">
    <property type="entry name" value="PNDRDTASEII"/>
</dbReference>
<feature type="modified residue" description="4-aspartylphosphate" evidence="3">
    <location>
        <position position="62"/>
    </location>
</feature>
<dbReference type="RefSeq" id="WP_220197542.1">
    <property type="nucleotide sequence ID" value="NZ_BNJF01000004.1"/>
</dbReference>
<dbReference type="InterPro" id="IPR023753">
    <property type="entry name" value="FAD/NAD-binding_dom"/>
</dbReference>
<dbReference type="EMBL" id="BNJF01000004">
    <property type="protein sequence ID" value="GHO48314.1"/>
    <property type="molecule type" value="Genomic_DNA"/>
</dbReference>
<keyword evidence="6" id="KW-1185">Reference proteome</keyword>
<gene>
    <name evidence="5" type="ORF">KSX_64770</name>
</gene>
<evidence type="ECO:0000313" key="6">
    <source>
        <dbReference type="Proteomes" id="UP000612362"/>
    </source>
</evidence>
<dbReference type="SUPFAM" id="SSF52172">
    <property type="entry name" value="CheY-like"/>
    <property type="match status" value="1"/>
</dbReference>
<dbReference type="GO" id="GO:0000160">
    <property type="term" value="P:phosphorelay signal transduction system"/>
    <property type="evidence" value="ECO:0007669"/>
    <property type="project" value="InterPro"/>
</dbReference>
<organism evidence="5 6">
    <name type="scientific">Ktedonospora formicarum</name>
    <dbReference type="NCBI Taxonomy" id="2778364"/>
    <lineage>
        <taxon>Bacteria</taxon>
        <taxon>Bacillati</taxon>
        <taxon>Chloroflexota</taxon>
        <taxon>Ktedonobacteria</taxon>
        <taxon>Ktedonobacterales</taxon>
        <taxon>Ktedonobacteraceae</taxon>
        <taxon>Ktedonospora</taxon>
    </lineage>
</organism>
<dbReference type="PROSITE" id="PS50110">
    <property type="entry name" value="RESPONSE_REGULATORY"/>
    <property type="match status" value="1"/>
</dbReference>
<dbReference type="InterPro" id="IPR050097">
    <property type="entry name" value="Ferredoxin-NADP_redctase_2"/>
</dbReference>
<dbReference type="Gene3D" id="3.40.50.2300">
    <property type="match status" value="1"/>
</dbReference>
<dbReference type="PRINTS" id="PR00368">
    <property type="entry name" value="FADPNR"/>
</dbReference>
<keyword evidence="2" id="KW-0560">Oxidoreductase</keyword>
<protein>
    <submittedName>
        <fullName evidence="5">Fused response regulator/thioredoxin-disulfide reductase</fullName>
    </submittedName>
</protein>
<sequence length="557" mass="61368">MTKPALVVVDDSPTTLHQLEHDLQQKYGNRFRILEATSCQQAIDQLREMNVQNEPVAALLVDADMPEIQGSEFLQIARALYPKARRILLTTYEDSRAAIQAISSALIDYYIMKPWEPPEANLYPALDDLLSDWLAFYETSQDQLRLVGHRWSPQMHEIGDFLARNRIPYQWLYVENSSEANQVLTQLGLSLRNLPVVICPDGSYLVKPSLVQLAEKIHLKTHAEQPFYDLIIIGSGPAGLAGGVYGASEGLHTLLIDQEAAGGQAGTSSRIENYLGFPVGLSGSDLACRAVIQAKRFGAEIITPQKATKVRLEGQYRCVELGDGTELRCHVLVLACGVSYRRLDVPGIGHLTGKGVYYGGSVTEAMTCIDEDVYIVGGANSAGQASIYFAKYARHVTMLVRADSLAKDMSRYLIDQIASTPNIEVKTSTHVIAAHGKQHLESITIFNDITQAEQTLPATSLFIYIGAEPHTKWLKGIVRVDEKGFILTGSDLIHEGQLPEDWALDREPFHLETNVPGVFAVGDVRHGSVKRVASSVGEGAMAVMFVHRYLDNIALRT</sequence>
<keyword evidence="1" id="KW-0285">Flavoprotein</keyword>
<dbReference type="Proteomes" id="UP000612362">
    <property type="component" value="Unassembled WGS sequence"/>
</dbReference>
<dbReference type="Gene3D" id="3.50.50.60">
    <property type="entry name" value="FAD/NAD(P)-binding domain"/>
    <property type="match status" value="2"/>
</dbReference>
<dbReference type="Pfam" id="PF00072">
    <property type="entry name" value="Response_reg"/>
    <property type="match status" value="1"/>
</dbReference>
<evidence type="ECO:0000259" key="4">
    <source>
        <dbReference type="PROSITE" id="PS50110"/>
    </source>
</evidence>
<feature type="domain" description="Response regulatory" evidence="4">
    <location>
        <begin position="5"/>
        <end position="128"/>
    </location>
</feature>
<dbReference type="InterPro" id="IPR036188">
    <property type="entry name" value="FAD/NAD-bd_sf"/>
</dbReference>
<keyword evidence="3" id="KW-0597">Phosphoprotein</keyword>
<evidence type="ECO:0000313" key="5">
    <source>
        <dbReference type="EMBL" id="GHO48314.1"/>
    </source>
</evidence>
<dbReference type="PANTHER" id="PTHR48105">
    <property type="entry name" value="THIOREDOXIN REDUCTASE 1-RELATED-RELATED"/>
    <property type="match status" value="1"/>
</dbReference>
<dbReference type="InterPro" id="IPR001789">
    <property type="entry name" value="Sig_transdc_resp-reg_receiver"/>
</dbReference>
<dbReference type="GO" id="GO:0016491">
    <property type="term" value="F:oxidoreductase activity"/>
    <property type="evidence" value="ECO:0007669"/>
    <property type="project" value="UniProtKB-KW"/>
</dbReference>
<evidence type="ECO:0000256" key="3">
    <source>
        <dbReference type="PROSITE-ProRule" id="PRU00169"/>
    </source>
</evidence>
<dbReference type="Pfam" id="PF07992">
    <property type="entry name" value="Pyr_redox_2"/>
    <property type="match status" value="1"/>
</dbReference>
<accession>A0A8J3I2V9</accession>
<evidence type="ECO:0000256" key="2">
    <source>
        <dbReference type="ARBA" id="ARBA00023002"/>
    </source>
</evidence>
<reference evidence="5" key="1">
    <citation type="submission" date="2020-10" db="EMBL/GenBank/DDBJ databases">
        <title>Taxonomic study of unclassified bacteria belonging to the class Ktedonobacteria.</title>
        <authorList>
            <person name="Yabe S."/>
            <person name="Wang C.M."/>
            <person name="Zheng Y."/>
            <person name="Sakai Y."/>
            <person name="Cavaletti L."/>
            <person name="Monciardini P."/>
            <person name="Donadio S."/>
        </authorList>
    </citation>
    <scope>NUCLEOTIDE SEQUENCE</scope>
    <source>
        <strain evidence="5">SOSP1-1</strain>
    </source>
</reference>
<dbReference type="SMART" id="SM00448">
    <property type="entry name" value="REC"/>
    <property type="match status" value="1"/>
</dbReference>